<dbReference type="InterPro" id="IPR050377">
    <property type="entry name" value="Radical_SAM_PqqE_MftC-like"/>
</dbReference>
<dbReference type="AlphaFoldDB" id="A0A8J3K487"/>
<dbReference type="Pfam" id="PF04055">
    <property type="entry name" value="Radical_SAM"/>
    <property type="match status" value="1"/>
</dbReference>
<proteinExistence type="predicted"/>
<dbReference type="CDD" id="cd01335">
    <property type="entry name" value="Radical_SAM"/>
    <property type="match status" value="1"/>
</dbReference>
<dbReference type="PANTHER" id="PTHR11228:SF34">
    <property type="entry name" value="TUNGSTEN-CONTAINING ALDEHYDE FERREDOXIN OXIDOREDUCTASE COFACTOR MODIFYING PROTEIN"/>
    <property type="match status" value="1"/>
</dbReference>
<evidence type="ECO:0000256" key="4">
    <source>
        <dbReference type="ARBA" id="ARBA00023014"/>
    </source>
</evidence>
<dbReference type="EMBL" id="BONG01000072">
    <property type="protein sequence ID" value="GIF93794.1"/>
    <property type="molecule type" value="Genomic_DNA"/>
</dbReference>
<dbReference type="SFLD" id="SFLDS00029">
    <property type="entry name" value="Radical_SAM"/>
    <property type="match status" value="1"/>
</dbReference>
<dbReference type="PROSITE" id="PS51918">
    <property type="entry name" value="RADICAL_SAM"/>
    <property type="match status" value="1"/>
</dbReference>
<dbReference type="InterPro" id="IPR058240">
    <property type="entry name" value="rSAM_sf"/>
</dbReference>
<dbReference type="GO" id="GO:0003824">
    <property type="term" value="F:catalytic activity"/>
    <property type="evidence" value="ECO:0007669"/>
    <property type="project" value="InterPro"/>
</dbReference>
<dbReference type="RefSeq" id="WP_191841432.1">
    <property type="nucleotide sequence ID" value="NZ_BAAALB010000019.1"/>
</dbReference>
<dbReference type="SFLD" id="SFLDG01067">
    <property type="entry name" value="SPASM/twitch_domain_containing"/>
    <property type="match status" value="1"/>
</dbReference>
<protein>
    <recommendedName>
        <fullName evidence="5">Radical SAM core domain-containing protein</fullName>
    </recommendedName>
</protein>
<dbReference type="Gene3D" id="3.20.20.70">
    <property type="entry name" value="Aldolase class I"/>
    <property type="match status" value="1"/>
</dbReference>
<dbReference type="PANTHER" id="PTHR11228">
    <property type="entry name" value="RADICAL SAM DOMAIN PROTEIN"/>
    <property type="match status" value="1"/>
</dbReference>
<evidence type="ECO:0000256" key="3">
    <source>
        <dbReference type="ARBA" id="ARBA00023004"/>
    </source>
</evidence>
<feature type="domain" description="Radical SAM core" evidence="5">
    <location>
        <begin position="5"/>
        <end position="214"/>
    </location>
</feature>
<evidence type="ECO:0000256" key="2">
    <source>
        <dbReference type="ARBA" id="ARBA00022723"/>
    </source>
</evidence>
<evidence type="ECO:0000313" key="6">
    <source>
        <dbReference type="EMBL" id="GIF93794.1"/>
    </source>
</evidence>
<keyword evidence="1" id="KW-0949">S-adenosyl-L-methionine</keyword>
<gene>
    <name evidence="6" type="ORF">Cch02nite_72380</name>
</gene>
<comment type="caution">
    <text evidence="6">The sequence shown here is derived from an EMBL/GenBank/DDBJ whole genome shotgun (WGS) entry which is preliminary data.</text>
</comment>
<evidence type="ECO:0000313" key="7">
    <source>
        <dbReference type="Proteomes" id="UP000619293"/>
    </source>
</evidence>
<sequence length="357" mass="38904">MSALSPIRQPRVLSIMPTFRCTAACTYCGTFSNPSFRHASLEPDVVRRMIDQAAEARYRGVVFTGGEATLALDVVLDGIAQASSLGLGTRLVTNGWWAEDDTAAHEVLERLAAAGLDELNLSTGDEHVGFVPLSSVVRAAATALGLGFRVICVMIEVTRDASIRASDVSDNPILAAAAAAHPAANVQILESPWMPTRPDRQLAYPQEYLLNQDNLATKSGCDSCLRTTTVQADGRIAACCGLGIRTVPELQVGHVDSTTLREADQTAGDDLLKRWIRVEGPEKILAWAAAIDPEIEWENRYAHKCQSCLRLYQDERVRTVINEHHQEKIADIVLGEFLLEHFEPEAESGFPSELPTS</sequence>
<evidence type="ECO:0000259" key="5">
    <source>
        <dbReference type="PROSITE" id="PS51918"/>
    </source>
</evidence>
<dbReference type="InterPro" id="IPR007197">
    <property type="entry name" value="rSAM"/>
</dbReference>
<dbReference type="GO" id="GO:0046872">
    <property type="term" value="F:metal ion binding"/>
    <property type="evidence" value="ECO:0007669"/>
    <property type="project" value="UniProtKB-KW"/>
</dbReference>
<name>A0A8J3K487_9ACTN</name>
<keyword evidence="4" id="KW-0411">Iron-sulfur</keyword>
<accession>A0A8J3K487</accession>
<dbReference type="Proteomes" id="UP000619293">
    <property type="component" value="Unassembled WGS sequence"/>
</dbReference>
<organism evidence="6 7">
    <name type="scientific">Catellatospora chokoriensis</name>
    <dbReference type="NCBI Taxonomy" id="310353"/>
    <lineage>
        <taxon>Bacteria</taxon>
        <taxon>Bacillati</taxon>
        <taxon>Actinomycetota</taxon>
        <taxon>Actinomycetes</taxon>
        <taxon>Micromonosporales</taxon>
        <taxon>Micromonosporaceae</taxon>
        <taxon>Catellatospora</taxon>
    </lineage>
</organism>
<reference evidence="6 7" key="1">
    <citation type="submission" date="2021-01" db="EMBL/GenBank/DDBJ databases">
        <title>Whole genome shotgun sequence of Catellatospora chokoriensis NBRC 107358.</title>
        <authorList>
            <person name="Komaki H."/>
            <person name="Tamura T."/>
        </authorList>
    </citation>
    <scope>NUCLEOTIDE SEQUENCE [LARGE SCALE GENOMIC DNA]</scope>
    <source>
        <strain evidence="6 7">NBRC 107358</strain>
    </source>
</reference>
<evidence type="ECO:0000256" key="1">
    <source>
        <dbReference type="ARBA" id="ARBA00022691"/>
    </source>
</evidence>
<dbReference type="InterPro" id="IPR013785">
    <property type="entry name" value="Aldolase_TIM"/>
</dbReference>
<keyword evidence="2" id="KW-0479">Metal-binding</keyword>
<dbReference type="SUPFAM" id="SSF102114">
    <property type="entry name" value="Radical SAM enzymes"/>
    <property type="match status" value="1"/>
</dbReference>
<keyword evidence="7" id="KW-1185">Reference proteome</keyword>
<keyword evidence="3" id="KW-0408">Iron</keyword>
<dbReference type="GO" id="GO:0051536">
    <property type="term" value="F:iron-sulfur cluster binding"/>
    <property type="evidence" value="ECO:0007669"/>
    <property type="project" value="UniProtKB-KW"/>
</dbReference>